<dbReference type="GO" id="GO:0003677">
    <property type="term" value="F:DNA binding"/>
    <property type="evidence" value="ECO:0007669"/>
    <property type="project" value="InterPro"/>
</dbReference>
<keyword evidence="3" id="KW-1185">Reference proteome</keyword>
<dbReference type="HOGENOM" id="CLU_106247_3_0_7"/>
<proteinExistence type="inferred from homology"/>
<dbReference type="EMBL" id="AZHW01000104">
    <property type="protein sequence ID" value="ETX02844.1"/>
    <property type="molecule type" value="Genomic_DNA"/>
</dbReference>
<evidence type="ECO:0000313" key="2">
    <source>
        <dbReference type="EMBL" id="ETX02844.1"/>
    </source>
</evidence>
<evidence type="ECO:0000256" key="1">
    <source>
        <dbReference type="ARBA" id="ARBA00007031"/>
    </source>
</evidence>
<dbReference type="Proteomes" id="UP000019141">
    <property type="component" value="Unassembled WGS sequence"/>
</dbReference>
<organism evidence="2 3">
    <name type="scientific">Entotheonella factor</name>
    <dbReference type="NCBI Taxonomy" id="1429438"/>
    <lineage>
        <taxon>Bacteria</taxon>
        <taxon>Pseudomonadati</taxon>
        <taxon>Nitrospinota/Tectimicrobiota group</taxon>
        <taxon>Candidatus Tectimicrobiota</taxon>
        <taxon>Candidatus Entotheonellia</taxon>
        <taxon>Candidatus Entotheonellales</taxon>
        <taxon>Candidatus Entotheonellaceae</taxon>
        <taxon>Candidatus Entotheonella</taxon>
    </lineage>
</organism>
<evidence type="ECO:0000313" key="3">
    <source>
        <dbReference type="Proteomes" id="UP000019141"/>
    </source>
</evidence>
<comment type="similarity">
    <text evidence="1">Belongs to the ros/MucR family.</text>
</comment>
<comment type="caution">
    <text evidence="2">The sequence shown here is derived from an EMBL/GenBank/DDBJ whole genome shotgun (WGS) entry which is preliminary data.</text>
</comment>
<dbReference type="GO" id="GO:0008270">
    <property type="term" value="F:zinc ion binding"/>
    <property type="evidence" value="ECO:0007669"/>
    <property type="project" value="InterPro"/>
</dbReference>
<name>W4LXP4_ENTF1</name>
<accession>W4LXP4</accession>
<dbReference type="Pfam" id="PF05443">
    <property type="entry name" value="ROS_MUCR"/>
    <property type="match status" value="1"/>
</dbReference>
<dbReference type="GO" id="GO:0006355">
    <property type="term" value="P:regulation of DNA-templated transcription"/>
    <property type="evidence" value="ECO:0007669"/>
    <property type="project" value="InterPro"/>
</dbReference>
<protein>
    <recommendedName>
        <fullName evidence="4">MucR family transcriptional regulator</fullName>
    </recommendedName>
</protein>
<reference evidence="2 3" key="1">
    <citation type="journal article" date="2014" name="Nature">
        <title>An environmental bacterial taxon with a large and distinct metabolic repertoire.</title>
        <authorList>
            <person name="Wilson M.C."/>
            <person name="Mori T."/>
            <person name="Ruckert C."/>
            <person name="Uria A.R."/>
            <person name="Helf M.J."/>
            <person name="Takada K."/>
            <person name="Gernert C."/>
            <person name="Steffens U.A."/>
            <person name="Heycke N."/>
            <person name="Schmitt S."/>
            <person name="Rinke C."/>
            <person name="Helfrich E.J."/>
            <person name="Brachmann A.O."/>
            <person name="Gurgui C."/>
            <person name="Wakimoto T."/>
            <person name="Kracht M."/>
            <person name="Crusemann M."/>
            <person name="Hentschel U."/>
            <person name="Abe I."/>
            <person name="Matsunaga S."/>
            <person name="Kalinowski J."/>
            <person name="Takeyama H."/>
            <person name="Piel J."/>
        </authorList>
    </citation>
    <scope>NUCLEOTIDE SEQUENCE [LARGE SCALE GENOMIC DNA]</scope>
    <source>
        <strain evidence="3">TSY1</strain>
    </source>
</reference>
<dbReference type="AlphaFoldDB" id="W4LXP4"/>
<dbReference type="Gene3D" id="1.10.10.1550">
    <property type="entry name" value="ROS/MUCR transcriptional regulator protein"/>
    <property type="match status" value="1"/>
</dbReference>
<dbReference type="InterPro" id="IPR041920">
    <property type="entry name" value="ROS/MUCR_sf"/>
</dbReference>
<sequence length="150" mass="17013">MAKSILEMSAEIIAAQAKHKAMDPDEMAESLRTVFQTLQEIHQLGQDSEGNEETASGDSLAYLRRNPLKSIQRNQIICLESGKAYKLLSNRHLALYSLTPREYKKKWGIPMTMPLSARSLTNRRRKLAKDLGMGKQLAEWRAQRKQQATG</sequence>
<dbReference type="InterPro" id="IPR008807">
    <property type="entry name" value="ROS_MUCR"/>
</dbReference>
<gene>
    <name evidence="2" type="ORF">ETSY1_02110</name>
</gene>
<evidence type="ECO:0008006" key="4">
    <source>
        <dbReference type="Google" id="ProtNLM"/>
    </source>
</evidence>